<dbReference type="InterPro" id="IPR050960">
    <property type="entry name" value="AB_hydrolase_4_sf"/>
</dbReference>
<accession>A0A371CPG9</accession>
<dbReference type="PANTHER" id="PTHR10794">
    <property type="entry name" value="ABHYDROLASE DOMAIN-CONTAINING PROTEIN"/>
    <property type="match status" value="1"/>
</dbReference>
<proteinExistence type="inferred from homology"/>
<dbReference type="STRING" id="139420.A0A371CPG9"/>
<comment type="similarity">
    <text evidence="1">Belongs to the AB hydrolase superfamily. AB hydrolase 4 family.</text>
</comment>
<protein>
    <submittedName>
        <fullName evidence="3">AB-hydrolase YheT</fullName>
    </submittedName>
</protein>
<dbReference type="OrthoDB" id="5954035at2759"/>
<dbReference type="GO" id="GO:0051793">
    <property type="term" value="P:medium-chain fatty acid catabolic process"/>
    <property type="evidence" value="ECO:0007669"/>
    <property type="project" value="TreeGrafter"/>
</dbReference>
<sequence>MTFRDDVRVLITAGVLSLFSVIRAVWGHLRGARRPFVTLYMSPDSAILGKEGGGPESTLADLVVTKVPALWPSSNFNSPWWLPSGDAHTIYSSIADFSTVDPIVYERKFLELPDRGIVAVDITPPLHSHPIAEGENVLFVAHGLTGGSHEAYVRAVLSRVTPDRPSGGLGFRAVVLNFRGCNGSPVVTPRLYHAGSSDDVRNVILWICHTFPECRIYGCGFSLGANILTKYAGEEGEDCPLQGLVTLANPWNFVSGASFLPSTILGRFVYRYVLGGALRALLHLHRRVFLEAAELPLSRARLEDVLSRRRRITLMQYDELITAPLYGFAGAMDYYAKISSSKVIPDIRIPCLAINSADDPVTGADSLPTDQVARSPYLVLAVTQGGGHLGWYERTADGRLRRWYVKPVEQFLAALAEYGGQQRRKPGIVLYGADFARQDGRDDVGFRVLSRAQSELVASGTETSKLFTGW</sequence>
<dbReference type="GO" id="GO:0008126">
    <property type="term" value="F:acetylesterase activity"/>
    <property type="evidence" value="ECO:0007669"/>
    <property type="project" value="TreeGrafter"/>
</dbReference>
<dbReference type="EMBL" id="KZ857492">
    <property type="protein sequence ID" value="RDX42152.1"/>
    <property type="molecule type" value="Genomic_DNA"/>
</dbReference>
<dbReference type="AlphaFoldDB" id="A0A371CPG9"/>
<dbReference type="InterPro" id="IPR000073">
    <property type="entry name" value="AB_hydrolase_1"/>
</dbReference>
<organism evidence="3 4">
    <name type="scientific">Lentinus brumalis</name>
    <dbReference type="NCBI Taxonomy" id="2498619"/>
    <lineage>
        <taxon>Eukaryota</taxon>
        <taxon>Fungi</taxon>
        <taxon>Dikarya</taxon>
        <taxon>Basidiomycota</taxon>
        <taxon>Agaricomycotina</taxon>
        <taxon>Agaricomycetes</taxon>
        <taxon>Polyporales</taxon>
        <taxon>Polyporaceae</taxon>
        <taxon>Lentinus</taxon>
    </lineage>
</organism>
<dbReference type="InterPro" id="IPR000952">
    <property type="entry name" value="AB_hydrolase_4_CS"/>
</dbReference>
<dbReference type="InterPro" id="IPR029058">
    <property type="entry name" value="AB_hydrolase_fold"/>
</dbReference>
<evidence type="ECO:0000313" key="4">
    <source>
        <dbReference type="Proteomes" id="UP000256964"/>
    </source>
</evidence>
<dbReference type="PANTHER" id="PTHR10794:SF63">
    <property type="entry name" value="ALPHA_BETA HYDROLASE 1, ISOFORM A"/>
    <property type="match status" value="1"/>
</dbReference>
<dbReference type="SUPFAM" id="SSF53474">
    <property type="entry name" value="alpha/beta-Hydrolases"/>
    <property type="match status" value="1"/>
</dbReference>
<dbReference type="Gene3D" id="3.40.50.1820">
    <property type="entry name" value="alpha/beta hydrolase"/>
    <property type="match status" value="1"/>
</dbReference>
<dbReference type="PROSITE" id="PS01133">
    <property type="entry name" value="UPF0017"/>
    <property type="match status" value="1"/>
</dbReference>
<reference evidence="3 4" key="1">
    <citation type="journal article" date="2018" name="Biotechnol. Biofuels">
        <title>Integrative visual omics of the white-rot fungus Polyporus brumalis exposes the biotechnological potential of its oxidative enzymes for delignifying raw plant biomass.</title>
        <authorList>
            <person name="Miyauchi S."/>
            <person name="Rancon A."/>
            <person name="Drula E."/>
            <person name="Hage H."/>
            <person name="Chaduli D."/>
            <person name="Favel A."/>
            <person name="Grisel S."/>
            <person name="Henrissat B."/>
            <person name="Herpoel-Gimbert I."/>
            <person name="Ruiz-Duenas F.J."/>
            <person name="Chevret D."/>
            <person name="Hainaut M."/>
            <person name="Lin J."/>
            <person name="Wang M."/>
            <person name="Pangilinan J."/>
            <person name="Lipzen A."/>
            <person name="Lesage-Meessen L."/>
            <person name="Navarro D."/>
            <person name="Riley R."/>
            <person name="Grigoriev I.V."/>
            <person name="Zhou S."/>
            <person name="Raouche S."/>
            <person name="Rosso M.N."/>
        </authorList>
    </citation>
    <scope>NUCLEOTIDE SEQUENCE [LARGE SCALE GENOMIC DNA]</scope>
    <source>
        <strain evidence="3 4">BRFM 1820</strain>
    </source>
</reference>
<dbReference type="Proteomes" id="UP000256964">
    <property type="component" value="Unassembled WGS sequence"/>
</dbReference>
<evidence type="ECO:0000256" key="1">
    <source>
        <dbReference type="ARBA" id="ARBA00010884"/>
    </source>
</evidence>
<name>A0A371CPG9_9APHY</name>
<gene>
    <name evidence="3" type="ORF">OH76DRAFT_1392324</name>
</gene>
<evidence type="ECO:0000259" key="2">
    <source>
        <dbReference type="Pfam" id="PF00561"/>
    </source>
</evidence>
<dbReference type="Pfam" id="PF00561">
    <property type="entry name" value="Abhydrolase_1"/>
    <property type="match status" value="1"/>
</dbReference>
<dbReference type="GO" id="GO:0047372">
    <property type="term" value="F:monoacylglycerol lipase activity"/>
    <property type="evidence" value="ECO:0007669"/>
    <property type="project" value="TreeGrafter"/>
</dbReference>
<keyword evidence="4" id="KW-1185">Reference proteome</keyword>
<evidence type="ECO:0000313" key="3">
    <source>
        <dbReference type="EMBL" id="RDX42152.1"/>
    </source>
</evidence>
<dbReference type="GO" id="GO:0051792">
    <property type="term" value="P:medium-chain fatty acid biosynthetic process"/>
    <property type="evidence" value="ECO:0007669"/>
    <property type="project" value="TreeGrafter"/>
</dbReference>
<feature type="domain" description="AB hydrolase-1" evidence="2">
    <location>
        <begin position="137"/>
        <end position="368"/>
    </location>
</feature>